<dbReference type="Gene3D" id="3.30.70.270">
    <property type="match status" value="1"/>
</dbReference>
<dbReference type="InterPro" id="IPR000160">
    <property type="entry name" value="GGDEF_dom"/>
</dbReference>
<dbReference type="NCBIfam" id="TIGR00254">
    <property type="entry name" value="GGDEF"/>
    <property type="match status" value="1"/>
</dbReference>
<evidence type="ECO:0000313" key="8">
    <source>
        <dbReference type="EMBL" id="KMO71794.1"/>
    </source>
</evidence>
<keyword evidence="9" id="KW-1185">Reference proteome</keyword>
<dbReference type="CDD" id="cd01949">
    <property type="entry name" value="GGDEF"/>
    <property type="match status" value="1"/>
</dbReference>
<dbReference type="PROSITE" id="PS50887">
    <property type="entry name" value="GGDEF"/>
    <property type="match status" value="1"/>
</dbReference>
<feature type="domain" description="GGDEF" evidence="7">
    <location>
        <begin position="492"/>
        <end position="632"/>
    </location>
</feature>
<dbReference type="InterPro" id="IPR035965">
    <property type="entry name" value="PAS-like_dom_sf"/>
</dbReference>
<dbReference type="SUPFAM" id="SSF55073">
    <property type="entry name" value="Nucleotide cyclase"/>
    <property type="match status" value="1"/>
</dbReference>
<dbReference type="AlphaFoldDB" id="A0A0J6VNM0"/>
<feature type="transmembrane region" description="Helical" evidence="6">
    <location>
        <begin position="162"/>
        <end position="184"/>
    </location>
</feature>
<dbReference type="InterPro" id="IPR029787">
    <property type="entry name" value="Nucleotide_cyclase"/>
</dbReference>
<proteinExistence type="predicted"/>
<dbReference type="EMBL" id="JYNL01000051">
    <property type="protein sequence ID" value="KMO71794.1"/>
    <property type="molecule type" value="Genomic_DNA"/>
</dbReference>
<dbReference type="GO" id="GO:0043709">
    <property type="term" value="P:cell adhesion involved in single-species biofilm formation"/>
    <property type="evidence" value="ECO:0007669"/>
    <property type="project" value="TreeGrafter"/>
</dbReference>
<dbReference type="InterPro" id="IPR050469">
    <property type="entry name" value="Diguanylate_Cyclase"/>
</dbReference>
<feature type="transmembrane region" description="Helical" evidence="6">
    <location>
        <begin position="256"/>
        <end position="274"/>
    </location>
</feature>
<protein>
    <submittedName>
        <fullName evidence="8">Phytochrome-like protein cph2</fullName>
    </submittedName>
</protein>
<feature type="transmembrane region" description="Helical" evidence="6">
    <location>
        <begin position="232"/>
        <end position="250"/>
    </location>
</feature>
<dbReference type="PANTHER" id="PTHR45138">
    <property type="entry name" value="REGULATORY COMPONENTS OF SENSORY TRANSDUCTION SYSTEM"/>
    <property type="match status" value="1"/>
</dbReference>
<keyword evidence="5 6" id="KW-0472">Membrane</keyword>
<keyword evidence="4 6" id="KW-1133">Transmembrane helix</keyword>
<dbReference type="InterPro" id="IPR007895">
    <property type="entry name" value="MASE1"/>
</dbReference>
<dbReference type="Gene3D" id="3.30.450.20">
    <property type="entry name" value="PAS domain"/>
    <property type="match status" value="1"/>
</dbReference>
<keyword evidence="2" id="KW-1003">Cell membrane</keyword>
<evidence type="ECO:0000256" key="6">
    <source>
        <dbReference type="SAM" id="Phobius"/>
    </source>
</evidence>
<feature type="transmembrane region" description="Helical" evidence="6">
    <location>
        <begin position="311"/>
        <end position="331"/>
    </location>
</feature>
<keyword evidence="3 6" id="KW-0812">Transmembrane</keyword>
<gene>
    <name evidence="8" type="primary">cph2_3</name>
    <name evidence="8" type="ORF">MCHLDSM_04386</name>
</gene>
<dbReference type="SMR" id="A0A0J6VNM0"/>
<evidence type="ECO:0000259" key="7">
    <source>
        <dbReference type="PROSITE" id="PS50887"/>
    </source>
</evidence>
<feature type="transmembrane region" description="Helical" evidence="6">
    <location>
        <begin position="281"/>
        <end position="299"/>
    </location>
</feature>
<dbReference type="Proteomes" id="UP000036513">
    <property type="component" value="Unassembled WGS sequence"/>
</dbReference>
<evidence type="ECO:0000256" key="4">
    <source>
        <dbReference type="ARBA" id="ARBA00022989"/>
    </source>
</evidence>
<evidence type="ECO:0000256" key="1">
    <source>
        <dbReference type="ARBA" id="ARBA00004651"/>
    </source>
</evidence>
<feature type="transmembrane region" description="Helical" evidence="6">
    <location>
        <begin position="103"/>
        <end position="120"/>
    </location>
</feature>
<accession>A0A0J6VNM0</accession>
<dbReference type="SUPFAM" id="SSF55785">
    <property type="entry name" value="PYP-like sensor domain (PAS domain)"/>
    <property type="match status" value="1"/>
</dbReference>
<comment type="subcellular location">
    <subcellularLocation>
        <location evidence="1">Cell membrane</location>
        <topology evidence="1">Multi-pass membrane protein</topology>
    </subcellularLocation>
</comment>
<organism evidence="8 9">
    <name type="scientific">Mycolicibacterium chlorophenolicum</name>
    <dbReference type="NCBI Taxonomy" id="37916"/>
    <lineage>
        <taxon>Bacteria</taxon>
        <taxon>Bacillati</taxon>
        <taxon>Actinomycetota</taxon>
        <taxon>Actinomycetes</taxon>
        <taxon>Mycobacteriales</taxon>
        <taxon>Mycobacteriaceae</taxon>
        <taxon>Mycolicibacterium</taxon>
    </lineage>
</organism>
<dbReference type="InterPro" id="IPR043128">
    <property type="entry name" value="Rev_trsase/Diguanyl_cyclase"/>
</dbReference>
<feature type="transmembrane region" description="Helical" evidence="6">
    <location>
        <begin position="126"/>
        <end position="142"/>
    </location>
</feature>
<sequence>MFREWVTAVNDENFGTDCHQGLPTGLLTRLTVLMTTGSLRWAPVRRAIPPLPQLLGWTLTVGALCFLVRGLVYLDSWSYAMVWPAVAPQLVALLTAPRRQWPVYLAAFAAIQIIPGRFVLGLSPEIGVLSTLTAVVFAAMMLHRDQDWVSGRSDSLRSWQRFLFYGVFVAPVLASPIGVAGLALNGEVGTDARALAFAAMAWYLTEAVGIAFLVPLMLRWRHYARRHTVHEVAWFTMMTAVTVGLCAASATKSSFVLVFLTGLPALLVLIRSGIASAFAEMAIGSALVLGSTFAGYGPFAASLDDPGQSMISAQVFVLGAFTMVVLVAAALEDRERLVALDDASHKAYELIAELTGDVVILVDADGNVLHRASEGHEILDIPDGPITKARWLDHIHPDDRDARADFPASDPGASAPFRVRRTDGSWGWYVLHSRRTADGLTAAIMRDVTLEREVQDSLTDMANTDPLTGLANRRGLDQRAAEIWRRAAEDGEQVTALFVDIDHFKSFNDLYGHQAGDECLRHLAEVLAHLADPSVCVAARYGGEEFAVVLSGCDDASGFAKGLVRAIRSLSIPHGGTDTGTVTISVGVATLRPWRLTGSDPDTAVRELLDRADKALYAAKSEGRNAISIYRDGAVLLGE</sequence>
<dbReference type="SMART" id="SM00267">
    <property type="entry name" value="GGDEF"/>
    <property type="match status" value="1"/>
</dbReference>
<evidence type="ECO:0000313" key="9">
    <source>
        <dbReference type="Proteomes" id="UP000036513"/>
    </source>
</evidence>
<dbReference type="Pfam" id="PF00990">
    <property type="entry name" value="GGDEF"/>
    <property type="match status" value="1"/>
</dbReference>
<dbReference type="PANTHER" id="PTHR45138:SF9">
    <property type="entry name" value="DIGUANYLATE CYCLASE DGCM-RELATED"/>
    <property type="match status" value="1"/>
</dbReference>
<evidence type="ECO:0000256" key="5">
    <source>
        <dbReference type="ARBA" id="ARBA00023136"/>
    </source>
</evidence>
<comment type="caution">
    <text evidence="8">The sequence shown here is derived from an EMBL/GenBank/DDBJ whole genome shotgun (WGS) entry which is preliminary data.</text>
</comment>
<name>A0A0J6VNM0_9MYCO</name>
<dbReference type="Pfam" id="PF05231">
    <property type="entry name" value="MASE1"/>
    <property type="match status" value="1"/>
</dbReference>
<dbReference type="GO" id="GO:0052621">
    <property type="term" value="F:diguanylate cyclase activity"/>
    <property type="evidence" value="ECO:0007669"/>
    <property type="project" value="TreeGrafter"/>
</dbReference>
<dbReference type="PATRIC" id="fig|37916.4.peg.4362"/>
<evidence type="ECO:0000256" key="3">
    <source>
        <dbReference type="ARBA" id="ARBA00022692"/>
    </source>
</evidence>
<feature type="transmembrane region" description="Helical" evidence="6">
    <location>
        <begin position="54"/>
        <end position="72"/>
    </location>
</feature>
<feature type="transmembrane region" description="Helical" evidence="6">
    <location>
        <begin position="196"/>
        <end position="220"/>
    </location>
</feature>
<dbReference type="GO" id="GO:0005886">
    <property type="term" value="C:plasma membrane"/>
    <property type="evidence" value="ECO:0007669"/>
    <property type="project" value="UniProtKB-SubCell"/>
</dbReference>
<dbReference type="FunFam" id="3.30.70.270:FF:000001">
    <property type="entry name" value="Diguanylate cyclase domain protein"/>
    <property type="match status" value="1"/>
</dbReference>
<feature type="transmembrane region" description="Helical" evidence="6">
    <location>
        <begin position="78"/>
        <end position="96"/>
    </location>
</feature>
<evidence type="ECO:0000256" key="2">
    <source>
        <dbReference type="ARBA" id="ARBA00022475"/>
    </source>
</evidence>
<dbReference type="GO" id="GO:1902201">
    <property type="term" value="P:negative regulation of bacterial-type flagellum-dependent cell motility"/>
    <property type="evidence" value="ECO:0007669"/>
    <property type="project" value="TreeGrafter"/>
</dbReference>
<dbReference type="STRING" id="37916.MCHLDSM_04386"/>
<reference evidence="8 9" key="1">
    <citation type="journal article" date="2015" name="Genome Biol. Evol.">
        <title>Characterization of Three Mycobacterium spp. with Potential Use in Bioremediation by Genome Sequencing and Comparative Genomics.</title>
        <authorList>
            <person name="Das S."/>
            <person name="Pettersson B.M."/>
            <person name="Behra P.R."/>
            <person name="Ramesh M."/>
            <person name="Dasgupta S."/>
            <person name="Bhattacharya A."/>
            <person name="Kirsebom L.A."/>
        </authorList>
    </citation>
    <scope>NUCLEOTIDE SEQUENCE [LARGE SCALE GENOMIC DNA]</scope>
    <source>
        <strain evidence="8 9">DSM 43826</strain>
    </source>
</reference>